<dbReference type="InterPro" id="IPR036388">
    <property type="entry name" value="WH-like_DNA-bd_sf"/>
</dbReference>
<feature type="DNA-binding region" description="OmpR/PhoB-type" evidence="2">
    <location>
        <begin position="1"/>
        <end position="90"/>
    </location>
</feature>
<dbReference type="GO" id="GO:0003677">
    <property type="term" value="F:DNA binding"/>
    <property type="evidence" value="ECO:0007669"/>
    <property type="project" value="UniProtKB-UniRule"/>
</dbReference>
<name>A0A9D2MPM1_9FIRM</name>
<evidence type="ECO:0000313" key="4">
    <source>
        <dbReference type="EMBL" id="HJB90071.1"/>
    </source>
</evidence>
<evidence type="ECO:0000259" key="3">
    <source>
        <dbReference type="PROSITE" id="PS51755"/>
    </source>
</evidence>
<dbReference type="Gene3D" id="1.10.10.10">
    <property type="entry name" value="Winged helix-like DNA-binding domain superfamily/Winged helix DNA-binding domain"/>
    <property type="match status" value="1"/>
</dbReference>
<dbReference type="PROSITE" id="PS51755">
    <property type="entry name" value="OMPR_PHOB"/>
    <property type="match status" value="1"/>
</dbReference>
<dbReference type="GO" id="GO:0000160">
    <property type="term" value="P:phosphorelay signal transduction system"/>
    <property type="evidence" value="ECO:0007669"/>
    <property type="project" value="InterPro"/>
</dbReference>
<accession>A0A9D2MPM1</accession>
<feature type="domain" description="OmpR/PhoB-type" evidence="3">
    <location>
        <begin position="1"/>
        <end position="90"/>
    </location>
</feature>
<dbReference type="GO" id="GO:0006355">
    <property type="term" value="P:regulation of DNA-templated transcription"/>
    <property type="evidence" value="ECO:0007669"/>
    <property type="project" value="InterPro"/>
</dbReference>
<evidence type="ECO:0000256" key="2">
    <source>
        <dbReference type="PROSITE-ProRule" id="PRU01091"/>
    </source>
</evidence>
<evidence type="ECO:0000256" key="1">
    <source>
        <dbReference type="ARBA" id="ARBA00023125"/>
    </source>
</evidence>
<comment type="caution">
    <text evidence="4">The sequence shown here is derived from an EMBL/GenBank/DDBJ whole genome shotgun (WGS) entry which is preliminary data.</text>
</comment>
<dbReference type="InterPro" id="IPR001867">
    <property type="entry name" value="OmpR/PhoB-type_DNA-bd"/>
</dbReference>
<sequence>MDLSQRCVFLGRNKIRLTGKEFGLLHLLYSNPEKAFPKEQIYETVWGEPSNHCCHAVENTVFQIRKKLRPYAGPCDYIKTIVGYGYQFSGDRNVGEEIYCMKKWSIRDSNP</sequence>
<dbReference type="InterPro" id="IPR016032">
    <property type="entry name" value="Sig_transdc_resp-reg_C-effctor"/>
</dbReference>
<evidence type="ECO:0000313" key="5">
    <source>
        <dbReference type="Proteomes" id="UP000886883"/>
    </source>
</evidence>
<dbReference type="Pfam" id="PF00486">
    <property type="entry name" value="Trans_reg_C"/>
    <property type="match status" value="1"/>
</dbReference>
<reference evidence="4" key="2">
    <citation type="submission" date="2021-04" db="EMBL/GenBank/DDBJ databases">
        <authorList>
            <person name="Gilroy R."/>
        </authorList>
    </citation>
    <scope>NUCLEOTIDE SEQUENCE</scope>
    <source>
        <strain evidence="4">USAMLcec3-2134</strain>
    </source>
</reference>
<keyword evidence="1 2" id="KW-0238">DNA-binding</keyword>
<protein>
    <submittedName>
        <fullName evidence="4">Winged helix-turn-helix domain-containing protein</fullName>
    </submittedName>
</protein>
<dbReference type="EMBL" id="DWXE01000005">
    <property type="protein sequence ID" value="HJB90071.1"/>
    <property type="molecule type" value="Genomic_DNA"/>
</dbReference>
<organism evidence="4 5">
    <name type="scientific">Candidatus Eisenbergiella merdigallinarum</name>
    <dbReference type="NCBI Taxonomy" id="2838552"/>
    <lineage>
        <taxon>Bacteria</taxon>
        <taxon>Bacillati</taxon>
        <taxon>Bacillota</taxon>
        <taxon>Clostridia</taxon>
        <taxon>Lachnospirales</taxon>
        <taxon>Lachnospiraceae</taxon>
        <taxon>Eisenbergiella</taxon>
    </lineage>
</organism>
<proteinExistence type="predicted"/>
<gene>
    <name evidence="4" type="ORF">H9763_01230</name>
</gene>
<dbReference type="AlphaFoldDB" id="A0A9D2MPM1"/>
<reference evidence="4" key="1">
    <citation type="journal article" date="2021" name="PeerJ">
        <title>Extensive microbial diversity within the chicken gut microbiome revealed by metagenomics and culture.</title>
        <authorList>
            <person name="Gilroy R."/>
            <person name="Ravi A."/>
            <person name="Getino M."/>
            <person name="Pursley I."/>
            <person name="Horton D.L."/>
            <person name="Alikhan N.F."/>
            <person name="Baker D."/>
            <person name="Gharbi K."/>
            <person name="Hall N."/>
            <person name="Watson M."/>
            <person name="Adriaenssens E.M."/>
            <person name="Foster-Nyarko E."/>
            <person name="Jarju S."/>
            <person name="Secka A."/>
            <person name="Antonio M."/>
            <person name="Oren A."/>
            <person name="Chaudhuri R.R."/>
            <person name="La Ragione R."/>
            <person name="Hildebrand F."/>
            <person name="Pallen M.J."/>
        </authorList>
    </citation>
    <scope>NUCLEOTIDE SEQUENCE</scope>
    <source>
        <strain evidence="4">USAMLcec3-2134</strain>
    </source>
</reference>
<dbReference type="Proteomes" id="UP000886883">
    <property type="component" value="Unassembled WGS sequence"/>
</dbReference>
<dbReference type="SUPFAM" id="SSF46894">
    <property type="entry name" value="C-terminal effector domain of the bipartite response regulators"/>
    <property type="match status" value="1"/>
</dbReference>
<dbReference type="CDD" id="cd00383">
    <property type="entry name" value="trans_reg_C"/>
    <property type="match status" value="1"/>
</dbReference>
<dbReference type="SMART" id="SM00862">
    <property type="entry name" value="Trans_reg_C"/>
    <property type="match status" value="1"/>
</dbReference>